<proteinExistence type="predicted"/>
<dbReference type="STRING" id="252514.A3224_15750"/>
<dbReference type="PROSITE" id="PS51257">
    <property type="entry name" value="PROKAR_LIPOPROTEIN"/>
    <property type="match status" value="1"/>
</dbReference>
<accession>A0A143HQ93</accession>
<sequence>MTKRRQLFPFPLSVLLLSCLCSAGAWADLAGTATLYLNGGKYWFDGDRLDGTPFKGLELENTTGGGVGYGFMITDRWAMEGVVDYFSVNVKDIDEKVDVYNYHLDLFYQFGGQFCGNFCWQPYVAFGAGEIRVDFDDSADNTYDWHDRQTMVNLGLGVKYRLGPRWQARVDARAFQGVEEGGLDGFVSVAIGYQWSEYPLGWSDRDADGVFDSMDHCPQTPPGIPVGGDGCPVDFDRDGVPNYLDQCPATPFGIAVDESGCAR</sequence>
<evidence type="ECO:0000256" key="2">
    <source>
        <dbReference type="SAM" id="SignalP"/>
    </source>
</evidence>
<dbReference type="InterPro" id="IPR003367">
    <property type="entry name" value="Thrombospondin_3-like_rpt"/>
</dbReference>
<dbReference type="Pfam" id="PF02412">
    <property type="entry name" value="TSP_3"/>
    <property type="match status" value="2"/>
</dbReference>
<dbReference type="GO" id="GO:0005509">
    <property type="term" value="F:calcium ion binding"/>
    <property type="evidence" value="ECO:0007669"/>
    <property type="project" value="InterPro"/>
</dbReference>
<dbReference type="RefSeq" id="WP_067156832.1">
    <property type="nucleotide sequence ID" value="NZ_CP014864.1"/>
</dbReference>
<feature type="domain" description="Outer membrane protein beta-barrel" evidence="3">
    <location>
        <begin position="14"/>
        <end position="175"/>
    </location>
</feature>
<dbReference type="Proteomes" id="UP000076077">
    <property type="component" value="Chromosome"/>
</dbReference>
<reference evidence="5" key="1">
    <citation type="submission" date="2016-03" db="EMBL/GenBank/DDBJ databases">
        <authorList>
            <person name="Lee Y.-S."/>
            <person name="Choi Y.-L."/>
        </authorList>
    </citation>
    <scope>NUCLEOTIDE SEQUENCE [LARGE SCALE GENOMIC DNA]</scope>
    <source>
        <strain evidence="5">DAU221</strain>
    </source>
</reference>
<evidence type="ECO:0000313" key="4">
    <source>
        <dbReference type="EMBL" id="AMX03848.1"/>
    </source>
</evidence>
<dbReference type="GeneID" id="76609483"/>
<dbReference type="KEGG" id="mthd:A3224_15750"/>
<dbReference type="InterPro" id="IPR027385">
    <property type="entry name" value="Beta-barrel_OMP"/>
</dbReference>
<evidence type="ECO:0000259" key="3">
    <source>
        <dbReference type="Pfam" id="PF13505"/>
    </source>
</evidence>
<dbReference type="OrthoDB" id="9805832at2"/>
<name>A0A143HQ93_MICTH</name>
<dbReference type="Gene3D" id="2.40.160.20">
    <property type="match status" value="1"/>
</dbReference>
<dbReference type="InterPro" id="IPR011250">
    <property type="entry name" value="OMP/PagP_B-barrel"/>
</dbReference>
<dbReference type="InterPro" id="IPR028974">
    <property type="entry name" value="TSP_type-3_rpt"/>
</dbReference>
<dbReference type="SUPFAM" id="SSF56925">
    <property type="entry name" value="OMPA-like"/>
    <property type="match status" value="1"/>
</dbReference>
<evidence type="ECO:0000313" key="5">
    <source>
        <dbReference type="Proteomes" id="UP000076077"/>
    </source>
</evidence>
<organism evidence="4 5">
    <name type="scientific">Microbulbifer thermotolerans</name>
    <dbReference type="NCBI Taxonomy" id="252514"/>
    <lineage>
        <taxon>Bacteria</taxon>
        <taxon>Pseudomonadati</taxon>
        <taxon>Pseudomonadota</taxon>
        <taxon>Gammaproteobacteria</taxon>
        <taxon>Cellvibrionales</taxon>
        <taxon>Microbulbiferaceae</taxon>
        <taxon>Microbulbifer</taxon>
    </lineage>
</organism>
<dbReference type="GO" id="GO:0007155">
    <property type="term" value="P:cell adhesion"/>
    <property type="evidence" value="ECO:0007669"/>
    <property type="project" value="InterPro"/>
</dbReference>
<evidence type="ECO:0000256" key="1">
    <source>
        <dbReference type="ARBA" id="ARBA00022729"/>
    </source>
</evidence>
<keyword evidence="5" id="KW-1185">Reference proteome</keyword>
<feature type="chain" id="PRO_5007509597" description="Outer membrane protein beta-barrel domain-containing protein" evidence="2">
    <location>
        <begin position="28"/>
        <end position="263"/>
    </location>
</feature>
<dbReference type="EMBL" id="CP014864">
    <property type="protein sequence ID" value="AMX03848.1"/>
    <property type="molecule type" value="Genomic_DNA"/>
</dbReference>
<feature type="signal peptide" evidence="2">
    <location>
        <begin position="1"/>
        <end position="27"/>
    </location>
</feature>
<gene>
    <name evidence="4" type="ORF">A3224_15750</name>
</gene>
<protein>
    <recommendedName>
        <fullName evidence="3">Outer membrane protein beta-barrel domain-containing protein</fullName>
    </recommendedName>
</protein>
<keyword evidence="1 2" id="KW-0732">Signal</keyword>
<dbReference type="Pfam" id="PF13505">
    <property type="entry name" value="OMP_b-brl"/>
    <property type="match status" value="1"/>
</dbReference>
<dbReference type="AlphaFoldDB" id="A0A143HQ93"/>
<dbReference type="SUPFAM" id="SSF103647">
    <property type="entry name" value="TSP type-3 repeat"/>
    <property type="match status" value="1"/>
</dbReference>